<evidence type="ECO:0000256" key="11">
    <source>
        <dbReference type="ARBA" id="ARBA00029766"/>
    </source>
</evidence>
<evidence type="ECO:0000256" key="5">
    <source>
        <dbReference type="ARBA" id="ARBA00022679"/>
    </source>
</evidence>
<evidence type="ECO:0000256" key="9">
    <source>
        <dbReference type="ARBA" id="ARBA00022909"/>
    </source>
</evidence>
<organism evidence="14 15">
    <name type="scientific">Pseudoxanthomonas mexicana</name>
    <dbReference type="NCBI Taxonomy" id="128785"/>
    <lineage>
        <taxon>Bacteria</taxon>
        <taxon>Pseudomonadati</taxon>
        <taxon>Pseudomonadota</taxon>
        <taxon>Gammaproteobacteria</taxon>
        <taxon>Lysobacterales</taxon>
        <taxon>Lysobacteraceae</taxon>
        <taxon>Pseudoxanthomonas</taxon>
    </lineage>
</organism>
<comment type="function">
    <text evidence="10">Catalyzes the transfer of pyrophosphate from adenosine triphosphate (ATP) to 6-hydroxymethyl-7,8-dihydropterin, an enzymatic step in folate biosynthesis pathway.</text>
</comment>
<dbReference type="GeneID" id="81472508"/>
<proteinExistence type="inferred from homology"/>
<comment type="similarity">
    <text evidence="2">Belongs to the HPPK family.</text>
</comment>
<dbReference type="NCBIfam" id="TIGR01498">
    <property type="entry name" value="folK"/>
    <property type="match status" value="1"/>
</dbReference>
<dbReference type="RefSeq" id="WP_187573018.1">
    <property type="nucleotide sequence ID" value="NZ_CP060731.1"/>
</dbReference>
<keyword evidence="8" id="KW-0067">ATP-binding</keyword>
<dbReference type="InterPro" id="IPR000550">
    <property type="entry name" value="Hppk"/>
</dbReference>
<dbReference type="SUPFAM" id="SSF55083">
    <property type="entry name" value="6-hydroxymethyl-7,8-dihydropterin pyrophosphokinase, HPPK"/>
    <property type="match status" value="1"/>
</dbReference>
<keyword evidence="5 14" id="KW-0808">Transferase</keyword>
<dbReference type="GO" id="GO:0005524">
    <property type="term" value="F:ATP binding"/>
    <property type="evidence" value="ECO:0007669"/>
    <property type="project" value="UniProtKB-KW"/>
</dbReference>
<name>A0A7G9TBE2_PSEMX</name>
<accession>A0A7G9TBE2</accession>
<dbReference type="GO" id="GO:0046656">
    <property type="term" value="P:folic acid biosynthetic process"/>
    <property type="evidence" value="ECO:0007669"/>
    <property type="project" value="UniProtKB-KW"/>
</dbReference>
<evidence type="ECO:0000256" key="10">
    <source>
        <dbReference type="ARBA" id="ARBA00029409"/>
    </source>
</evidence>
<evidence type="ECO:0000313" key="14">
    <source>
        <dbReference type="EMBL" id="QNN77417.1"/>
    </source>
</evidence>
<dbReference type="PANTHER" id="PTHR43071:SF1">
    <property type="entry name" value="2-AMINO-4-HYDROXY-6-HYDROXYMETHYLDIHYDROPTERIDINE PYROPHOSPHOKINASE"/>
    <property type="match status" value="1"/>
</dbReference>
<evidence type="ECO:0000256" key="8">
    <source>
        <dbReference type="ARBA" id="ARBA00022840"/>
    </source>
</evidence>
<protein>
    <recommendedName>
        <fullName evidence="4">2-amino-4-hydroxy-6-hydroxymethyldihydropteridine pyrophosphokinase</fullName>
        <ecNumber evidence="3">2.7.6.3</ecNumber>
    </recommendedName>
    <alternativeName>
        <fullName evidence="11">6-hydroxymethyl-7,8-dihydropterin pyrophosphokinase</fullName>
    </alternativeName>
    <alternativeName>
        <fullName evidence="12">7,8-dihydro-6-hydroxymethylpterin-pyrophosphokinase</fullName>
    </alternativeName>
</protein>
<dbReference type="UniPathway" id="UPA00077">
    <property type="reaction ID" value="UER00155"/>
</dbReference>
<dbReference type="PROSITE" id="PS00794">
    <property type="entry name" value="HPPK"/>
    <property type="match status" value="1"/>
</dbReference>
<evidence type="ECO:0000256" key="7">
    <source>
        <dbReference type="ARBA" id="ARBA00022777"/>
    </source>
</evidence>
<dbReference type="GO" id="GO:0046654">
    <property type="term" value="P:tetrahydrofolate biosynthetic process"/>
    <property type="evidence" value="ECO:0007669"/>
    <property type="project" value="UniProtKB-UniPathway"/>
</dbReference>
<dbReference type="Gene3D" id="3.30.70.560">
    <property type="entry name" value="7,8-Dihydro-6-hydroxymethylpterin-pyrophosphokinase HPPK"/>
    <property type="match status" value="1"/>
</dbReference>
<dbReference type="CDD" id="cd00483">
    <property type="entry name" value="HPPK"/>
    <property type="match status" value="1"/>
</dbReference>
<sequence>MTPAIRAAIGLGANLGDAVGTLRGAVEALAVQDGVTLRAVSRFYRTPAWGRQDQPDFVNAVALVDTSLAPRALLDLLLAVEAEFGRHRIAGERWGPRTLDLDLLLFGDAVIDAPGLRVPHPHLHERAFALVPLLDVWPDARIPGYGDARDAVSALEMSNIHPL</sequence>
<gene>
    <name evidence="14" type="primary">folK</name>
    <name evidence="14" type="ORF">IAE60_16090</name>
</gene>
<evidence type="ECO:0000259" key="13">
    <source>
        <dbReference type="PROSITE" id="PS00794"/>
    </source>
</evidence>
<dbReference type="Proteomes" id="UP000515838">
    <property type="component" value="Chromosome"/>
</dbReference>
<keyword evidence="6" id="KW-0547">Nucleotide-binding</keyword>
<dbReference type="GO" id="GO:0003848">
    <property type="term" value="F:2-amino-4-hydroxy-6-hydroxymethyldihydropteridine diphosphokinase activity"/>
    <property type="evidence" value="ECO:0007669"/>
    <property type="project" value="UniProtKB-EC"/>
</dbReference>
<evidence type="ECO:0000313" key="15">
    <source>
        <dbReference type="Proteomes" id="UP000515838"/>
    </source>
</evidence>
<evidence type="ECO:0000256" key="6">
    <source>
        <dbReference type="ARBA" id="ARBA00022741"/>
    </source>
</evidence>
<evidence type="ECO:0000256" key="2">
    <source>
        <dbReference type="ARBA" id="ARBA00005810"/>
    </source>
</evidence>
<evidence type="ECO:0000256" key="3">
    <source>
        <dbReference type="ARBA" id="ARBA00013253"/>
    </source>
</evidence>
<keyword evidence="9" id="KW-0289">Folate biosynthesis</keyword>
<dbReference type="PANTHER" id="PTHR43071">
    <property type="entry name" value="2-AMINO-4-HYDROXY-6-HYDROXYMETHYLDIHYDROPTERIDINE PYROPHOSPHOKINASE"/>
    <property type="match status" value="1"/>
</dbReference>
<dbReference type="GO" id="GO:0016301">
    <property type="term" value="F:kinase activity"/>
    <property type="evidence" value="ECO:0007669"/>
    <property type="project" value="UniProtKB-KW"/>
</dbReference>
<dbReference type="AlphaFoldDB" id="A0A7G9TBE2"/>
<dbReference type="EMBL" id="CP060731">
    <property type="protein sequence ID" value="QNN77417.1"/>
    <property type="molecule type" value="Genomic_DNA"/>
</dbReference>
<evidence type="ECO:0000256" key="4">
    <source>
        <dbReference type="ARBA" id="ARBA00016218"/>
    </source>
</evidence>
<dbReference type="InterPro" id="IPR035907">
    <property type="entry name" value="Hppk_sf"/>
</dbReference>
<evidence type="ECO:0000256" key="12">
    <source>
        <dbReference type="ARBA" id="ARBA00033413"/>
    </source>
</evidence>
<comment type="pathway">
    <text evidence="1">Cofactor biosynthesis; tetrahydrofolate biosynthesis; 2-amino-4-hydroxy-6-hydroxymethyl-7,8-dihydropteridine diphosphate from 7,8-dihydroneopterin triphosphate: step 4/4.</text>
</comment>
<dbReference type="Pfam" id="PF01288">
    <property type="entry name" value="HPPK"/>
    <property type="match status" value="1"/>
</dbReference>
<keyword evidence="7 14" id="KW-0418">Kinase</keyword>
<dbReference type="EC" id="2.7.6.3" evidence="3"/>
<evidence type="ECO:0000256" key="1">
    <source>
        <dbReference type="ARBA" id="ARBA00005051"/>
    </source>
</evidence>
<feature type="domain" description="7,8-dihydro-6-hydroxymethylpterin-pyrophosphokinase" evidence="13">
    <location>
        <begin position="93"/>
        <end position="104"/>
    </location>
</feature>
<reference evidence="14 15" key="1">
    <citation type="submission" date="2020-08" db="EMBL/GenBank/DDBJ databases">
        <title>Streptomycin Non-resistant strain, P. mexicana.</title>
        <authorList>
            <person name="Ganesh-Kumar S."/>
            <person name="Zhe T."/>
            <person name="Yu Z."/>
            <person name="Min Y."/>
        </authorList>
    </citation>
    <scope>NUCLEOTIDE SEQUENCE [LARGE SCALE GENOMIC DNA]</scope>
    <source>
        <strain evidence="14 15">GTZY2</strain>
    </source>
</reference>